<organism evidence="3 4">
    <name type="scientific">Panacagrimonas perspica</name>
    <dbReference type="NCBI Taxonomy" id="381431"/>
    <lineage>
        <taxon>Bacteria</taxon>
        <taxon>Pseudomonadati</taxon>
        <taxon>Pseudomonadota</taxon>
        <taxon>Gammaproteobacteria</taxon>
        <taxon>Nevskiales</taxon>
        <taxon>Nevskiaceae</taxon>
        <taxon>Panacagrimonas</taxon>
    </lineage>
</organism>
<reference evidence="3 4" key="1">
    <citation type="submission" date="2019-03" db="EMBL/GenBank/DDBJ databases">
        <title>Genomic Encyclopedia of Type Strains, Phase IV (KMG-IV): sequencing the most valuable type-strain genomes for metagenomic binning, comparative biology and taxonomic classification.</title>
        <authorList>
            <person name="Goeker M."/>
        </authorList>
    </citation>
    <scope>NUCLEOTIDE SEQUENCE [LARGE SCALE GENOMIC DNA]</scope>
    <source>
        <strain evidence="3 4">DSM 26377</strain>
    </source>
</reference>
<dbReference type="Proteomes" id="UP000295341">
    <property type="component" value="Unassembled WGS sequence"/>
</dbReference>
<dbReference type="InterPro" id="IPR025877">
    <property type="entry name" value="MobA-like_NTP_Trfase"/>
</dbReference>
<evidence type="ECO:0000256" key="1">
    <source>
        <dbReference type="ARBA" id="ARBA00022842"/>
    </source>
</evidence>
<dbReference type="PANTHER" id="PTHR43777">
    <property type="entry name" value="MOLYBDENUM COFACTOR CYTIDYLYLTRANSFERASE"/>
    <property type="match status" value="1"/>
</dbReference>
<dbReference type="GO" id="GO:0016779">
    <property type="term" value="F:nucleotidyltransferase activity"/>
    <property type="evidence" value="ECO:0007669"/>
    <property type="project" value="UniProtKB-KW"/>
</dbReference>
<gene>
    <name evidence="3" type="ORF">DFR24_4795</name>
</gene>
<keyword evidence="4" id="KW-1185">Reference proteome</keyword>
<dbReference type="EMBL" id="SOBT01000013">
    <property type="protein sequence ID" value="TDU23272.1"/>
    <property type="molecule type" value="Genomic_DNA"/>
</dbReference>
<dbReference type="AlphaFoldDB" id="A0A4R7NRG2"/>
<evidence type="ECO:0000259" key="2">
    <source>
        <dbReference type="Pfam" id="PF12804"/>
    </source>
</evidence>
<accession>A0A4R7NRG2</accession>
<dbReference type="Gene3D" id="3.90.550.10">
    <property type="entry name" value="Spore Coat Polysaccharide Biosynthesis Protein SpsA, Chain A"/>
    <property type="match status" value="1"/>
</dbReference>
<dbReference type="SUPFAM" id="SSF53448">
    <property type="entry name" value="Nucleotide-diphospho-sugar transferases"/>
    <property type="match status" value="1"/>
</dbReference>
<dbReference type="InterPro" id="IPR029044">
    <property type="entry name" value="Nucleotide-diphossugar_trans"/>
</dbReference>
<name>A0A4R7NRG2_9GAMM</name>
<dbReference type="CDD" id="cd04182">
    <property type="entry name" value="GT_2_like_f"/>
    <property type="match status" value="1"/>
</dbReference>
<keyword evidence="3" id="KW-0808">Transferase</keyword>
<dbReference type="Pfam" id="PF12804">
    <property type="entry name" value="NTP_transf_3"/>
    <property type="match status" value="1"/>
</dbReference>
<protein>
    <submittedName>
        <fullName evidence="3">Molybdenum cofactor cytidylyltransferase</fullName>
    </submittedName>
</protein>
<comment type="caution">
    <text evidence="3">The sequence shown here is derived from an EMBL/GenBank/DDBJ whole genome shotgun (WGS) entry which is preliminary data.</text>
</comment>
<keyword evidence="1" id="KW-0460">Magnesium</keyword>
<dbReference type="PANTHER" id="PTHR43777:SF1">
    <property type="entry name" value="MOLYBDENUM COFACTOR CYTIDYLYLTRANSFERASE"/>
    <property type="match status" value="1"/>
</dbReference>
<proteinExistence type="predicted"/>
<evidence type="ECO:0000313" key="3">
    <source>
        <dbReference type="EMBL" id="TDU23272.1"/>
    </source>
</evidence>
<sequence length="203" mass="21184">MTTSGARIAIVILAAGTARRFGALKQLQCIEGRSLVRRAADAAIATGLPVHVVTGAEHEAVAAQLAEIAVGIAHNLEWTRGMGHSLAFGVRSVVTASPSPDAVLVMLADQPMVSAEDLAELVREHRAHPLAIVAADYGERLGPPCLFPAPHFEALMTLDGDQGARAVLHANRAAVRALPMQHAAVDVDTPEDLARAAAALQKP</sequence>
<feature type="domain" description="MobA-like NTP transferase" evidence="2">
    <location>
        <begin position="11"/>
        <end position="171"/>
    </location>
</feature>
<keyword evidence="3" id="KW-0548">Nucleotidyltransferase</keyword>
<dbReference type="RefSeq" id="WP_162851399.1">
    <property type="nucleotide sequence ID" value="NZ_MWIN01000035.1"/>
</dbReference>
<evidence type="ECO:0000313" key="4">
    <source>
        <dbReference type="Proteomes" id="UP000295341"/>
    </source>
</evidence>